<reference evidence="3 4" key="1">
    <citation type="journal article" date="2009" name="Environ. Microbiol.">
        <title>Genome sequence of Desulfobacterium autotrophicum HRM2, a marine sulfate reducer oxidizing organic carbon completely to carbon dioxide.</title>
        <authorList>
            <person name="Strittmatter A.W."/>
            <person name="Liesegang H."/>
            <person name="Rabus R."/>
            <person name="Decker I."/>
            <person name="Amann J."/>
            <person name="Andres S."/>
            <person name="Henne A."/>
            <person name="Fricke W.F."/>
            <person name="Martinez-Arias R."/>
            <person name="Bartels D."/>
            <person name="Goesmann A."/>
            <person name="Krause L."/>
            <person name="Puehler A."/>
            <person name="Klenk H.P."/>
            <person name="Richter M."/>
            <person name="Schuler M."/>
            <person name="Gloeckner F.O."/>
            <person name="Meyerdierks A."/>
            <person name="Gottschalk G."/>
            <person name="Amann R."/>
        </authorList>
    </citation>
    <scope>NUCLEOTIDE SEQUENCE [LARGE SCALE GENOMIC DNA]</scope>
    <source>
        <strain evidence="4">ATCC 43914 / DSM 3382 / HRM2</strain>
    </source>
</reference>
<proteinExistence type="predicted"/>
<dbReference type="GO" id="GO:0071281">
    <property type="term" value="P:cellular response to iron ion"/>
    <property type="evidence" value="ECO:0007669"/>
    <property type="project" value="TreeGrafter"/>
</dbReference>
<keyword evidence="4" id="KW-1185">Reference proteome</keyword>
<dbReference type="Gene3D" id="3.40.50.1980">
    <property type="entry name" value="Nitrogenase molybdenum iron protein domain"/>
    <property type="match status" value="2"/>
</dbReference>
<dbReference type="PROSITE" id="PS50983">
    <property type="entry name" value="FE_B12_PBP"/>
    <property type="match status" value="1"/>
</dbReference>
<dbReference type="KEGG" id="dat:HRM2_41780"/>
<dbReference type="HOGENOM" id="CLU_038034_2_8_7"/>
<evidence type="ECO:0000313" key="3">
    <source>
        <dbReference type="EMBL" id="ACN17234.1"/>
    </source>
</evidence>
<dbReference type="SUPFAM" id="SSF53807">
    <property type="entry name" value="Helical backbone' metal receptor"/>
    <property type="match status" value="1"/>
</dbReference>
<feature type="domain" description="Fe/B12 periplasmic-binding" evidence="2">
    <location>
        <begin position="37"/>
        <end position="288"/>
    </location>
</feature>
<dbReference type="eggNOG" id="COG0614">
    <property type="taxonomic scope" value="Bacteria"/>
</dbReference>
<evidence type="ECO:0000313" key="4">
    <source>
        <dbReference type="Proteomes" id="UP000000442"/>
    </source>
</evidence>
<accession>C0QD02</accession>
<dbReference type="NCBIfam" id="NF038402">
    <property type="entry name" value="TroA_like"/>
    <property type="match status" value="1"/>
</dbReference>
<dbReference type="Proteomes" id="UP000000442">
    <property type="component" value="Chromosome"/>
</dbReference>
<dbReference type="CDD" id="cd01144">
    <property type="entry name" value="BtuF"/>
    <property type="match status" value="1"/>
</dbReference>
<protein>
    <submittedName>
        <fullName evidence="3">ABC-type Fe(3+) transport system, periplasmic substrate binding component</fullName>
    </submittedName>
</protein>
<gene>
    <name evidence="3" type="ordered locus">HRM2_41780</name>
</gene>
<keyword evidence="1" id="KW-0732">Signal</keyword>
<evidence type="ECO:0000256" key="1">
    <source>
        <dbReference type="ARBA" id="ARBA00022729"/>
    </source>
</evidence>
<dbReference type="AlphaFoldDB" id="C0QD02"/>
<organism evidence="3 4">
    <name type="scientific">Desulforapulum autotrophicum (strain ATCC 43914 / DSM 3382 / VKM B-1955 / HRM2)</name>
    <name type="common">Desulfobacterium autotrophicum</name>
    <dbReference type="NCBI Taxonomy" id="177437"/>
    <lineage>
        <taxon>Bacteria</taxon>
        <taxon>Pseudomonadati</taxon>
        <taxon>Thermodesulfobacteriota</taxon>
        <taxon>Desulfobacteria</taxon>
        <taxon>Desulfobacterales</taxon>
        <taxon>Desulfobacteraceae</taxon>
        <taxon>Desulforapulum</taxon>
    </lineage>
</organism>
<sequence>MAVGIMLFNPPSGACTDTRTAVDQVGRTVTFPAHPERVISLAPSITEIVFAIDRGECLKGATVYSDYPESARRIPRVGSYVHLDLEKIVALEPDLCIAVKDGNPKQTADRLSDLGIPVYAVNPVDLDSVITTVTLIGSLLNAETRAAQVVNDMETRVRRVEALVATTTVRPRVFFQIGISPIVSAGRDTFIHGLIERAGGINLAAAAVAYPRFSREQFLGLAPDIIIITSMARAEVFERVKKEWESWSGLPAVKNNQVHIVDSNLLDRPTPRMVEGLELLVRLIHPELF</sequence>
<dbReference type="InterPro" id="IPR054828">
    <property type="entry name" value="Vit_B12_bind_prot"/>
</dbReference>
<dbReference type="STRING" id="177437.HRM2_41780"/>
<dbReference type="InterPro" id="IPR050902">
    <property type="entry name" value="ABC_Transporter_SBP"/>
</dbReference>
<dbReference type="EMBL" id="CP001087">
    <property type="protein sequence ID" value="ACN17234.1"/>
    <property type="molecule type" value="Genomic_DNA"/>
</dbReference>
<dbReference type="PANTHER" id="PTHR30535:SF34">
    <property type="entry name" value="MOLYBDATE-BINDING PROTEIN MOLA"/>
    <property type="match status" value="1"/>
</dbReference>
<name>C0QD02_DESAH</name>
<dbReference type="PANTHER" id="PTHR30535">
    <property type="entry name" value="VITAMIN B12-BINDING PROTEIN"/>
    <property type="match status" value="1"/>
</dbReference>
<dbReference type="InterPro" id="IPR002491">
    <property type="entry name" value="ABC_transptr_periplasmic_BD"/>
</dbReference>
<evidence type="ECO:0000259" key="2">
    <source>
        <dbReference type="PROSITE" id="PS50983"/>
    </source>
</evidence>
<dbReference type="Pfam" id="PF01497">
    <property type="entry name" value="Peripla_BP_2"/>
    <property type="match status" value="1"/>
</dbReference>